<dbReference type="EMBL" id="CADCVR010000092">
    <property type="protein sequence ID" value="CAA9515942.1"/>
    <property type="molecule type" value="Genomic_DNA"/>
</dbReference>
<evidence type="ECO:0000313" key="2">
    <source>
        <dbReference type="EMBL" id="CAA9515942.1"/>
    </source>
</evidence>
<feature type="non-terminal residue" evidence="2">
    <location>
        <position position="139"/>
    </location>
</feature>
<feature type="region of interest" description="Disordered" evidence="1">
    <location>
        <begin position="1"/>
        <end position="139"/>
    </location>
</feature>
<protein>
    <submittedName>
        <fullName evidence="2">Uncharacterized protein</fullName>
    </submittedName>
</protein>
<evidence type="ECO:0000256" key="1">
    <source>
        <dbReference type="SAM" id="MobiDB-lite"/>
    </source>
</evidence>
<feature type="compositionally biased region" description="Basic and acidic residues" evidence="1">
    <location>
        <begin position="113"/>
        <end position="127"/>
    </location>
</feature>
<name>A0A6J4T7B4_9ACTN</name>
<organism evidence="2">
    <name type="scientific">uncultured Solirubrobacteraceae bacterium</name>
    <dbReference type="NCBI Taxonomy" id="1162706"/>
    <lineage>
        <taxon>Bacteria</taxon>
        <taxon>Bacillati</taxon>
        <taxon>Actinomycetota</taxon>
        <taxon>Thermoleophilia</taxon>
        <taxon>Solirubrobacterales</taxon>
        <taxon>Solirubrobacteraceae</taxon>
        <taxon>environmental samples</taxon>
    </lineage>
</organism>
<sequence>GGHVHARGVPLRDLPRRALEPEDPAREHPALLGADRRAAPAAGGRSGDRGGVPLVALAAVPGRRDPDPDPRGAGRRRPTREPGRERADRGGHAGEGHRPRVPGLRRRGARARQAREPAALRRGERALSRQAPGWSLRAL</sequence>
<feature type="compositionally biased region" description="Basic residues" evidence="1">
    <location>
        <begin position="99"/>
        <end position="112"/>
    </location>
</feature>
<proteinExistence type="predicted"/>
<feature type="compositionally biased region" description="Basic and acidic residues" evidence="1">
    <location>
        <begin position="79"/>
        <end position="98"/>
    </location>
</feature>
<feature type="compositionally biased region" description="Basic and acidic residues" evidence="1">
    <location>
        <begin position="62"/>
        <end position="72"/>
    </location>
</feature>
<gene>
    <name evidence="2" type="ORF">AVDCRST_MAG53-3073</name>
</gene>
<feature type="compositionally biased region" description="Basic and acidic residues" evidence="1">
    <location>
        <begin position="13"/>
        <end position="38"/>
    </location>
</feature>
<dbReference type="AlphaFoldDB" id="A0A6J4T7B4"/>
<feature type="non-terminal residue" evidence="2">
    <location>
        <position position="1"/>
    </location>
</feature>
<accession>A0A6J4T7B4</accession>
<reference evidence="2" key="1">
    <citation type="submission" date="2020-02" db="EMBL/GenBank/DDBJ databases">
        <authorList>
            <person name="Meier V. D."/>
        </authorList>
    </citation>
    <scope>NUCLEOTIDE SEQUENCE</scope>
    <source>
        <strain evidence="2">AVDCRST_MAG53</strain>
    </source>
</reference>